<keyword evidence="3" id="KW-1185">Reference proteome</keyword>
<keyword evidence="2" id="KW-0640">Prion</keyword>
<dbReference type="Gene3D" id="1.10.510.10">
    <property type="entry name" value="Transferase(Phosphotransferase) domain 1"/>
    <property type="match status" value="1"/>
</dbReference>
<dbReference type="SUPFAM" id="SSF56112">
    <property type="entry name" value="Protein kinase-like (PK-like)"/>
    <property type="match status" value="1"/>
</dbReference>
<reference evidence="2 3" key="1">
    <citation type="submission" date="2019-09" db="EMBL/GenBank/DDBJ databases">
        <title>Draft genome of the ectomycorrhizal ascomycete Sphaerosporella brunnea.</title>
        <authorList>
            <consortium name="DOE Joint Genome Institute"/>
            <person name="Benucci G.M."/>
            <person name="Marozzi G."/>
            <person name="Antonielli L."/>
            <person name="Sanchez S."/>
            <person name="Marco P."/>
            <person name="Wang X."/>
            <person name="Falini L.B."/>
            <person name="Barry K."/>
            <person name="Haridas S."/>
            <person name="Lipzen A."/>
            <person name="Labutti K."/>
            <person name="Grigoriev I.V."/>
            <person name="Murat C."/>
            <person name="Martin F."/>
            <person name="Albertini E."/>
            <person name="Donnini D."/>
            <person name="Bonito G."/>
        </authorList>
    </citation>
    <scope>NUCLEOTIDE SEQUENCE [LARGE SCALE GENOMIC DNA]</scope>
    <source>
        <strain evidence="2 3">Sb_GMNB300</strain>
    </source>
</reference>
<dbReference type="Pfam" id="PF24476">
    <property type="entry name" value="DUF7580"/>
    <property type="match status" value="1"/>
</dbReference>
<feature type="domain" description="Protein kinase" evidence="1">
    <location>
        <begin position="191"/>
        <end position="538"/>
    </location>
</feature>
<name>A0A5J5EWJ8_9PEZI</name>
<dbReference type="EMBL" id="VXIS01000090">
    <property type="protein sequence ID" value="KAA8906267.1"/>
    <property type="molecule type" value="Genomic_DNA"/>
</dbReference>
<evidence type="ECO:0000259" key="1">
    <source>
        <dbReference type="PROSITE" id="PS50011"/>
    </source>
</evidence>
<sequence length="538" mass="59552">MEFAIGTVLSGGSLLIGFKGAIDSYQLISNIAKARPQSDSLVTKAAIEKQRLASWGEYNGISGTSNNNQPPVYDDSVKKLLLRTLASVENTLTDMDQLVNRYGLQPVALDLGQNPAADSQLYPKSTLVEALAKTMKSGGSKTLKRDKIKWAVNDNAKFENLCAQLKYWNDSLYEIVKPPHQALIERVLSTHISSAAVSPGRFSHRNQYLASFSALSQLKHRMRQDPQSPVLEVKTTELTIENTQTVVATVGASSRSIGAYQSLIPVVIEWKAIDNAKNHQASVERVKKVVSRLAVSKDPDFRTLECFGLVDDGTRKRRLGFVHRLPAPDVESDKLPTPLSELLTMAKTGNVHMPPLGARYRLAKALSMALLLIQTSDIHHRSIHADNILFFRKQAASGTLPISDPFLSGFGFAKLADDQQNLDEPDEKYVHRRPEYIPACTPYTKLDDIYGLGVVLFEIATWKPVEHWKKPGMSARQFRDELIKNLPELGGLVGGIYQQAVHRCLTGDFGLQSANADGEELERAFWSSVVKELEMCNA</sequence>
<dbReference type="GO" id="GO:0004672">
    <property type="term" value="F:protein kinase activity"/>
    <property type="evidence" value="ECO:0007669"/>
    <property type="project" value="InterPro"/>
</dbReference>
<dbReference type="InterPro" id="IPR056002">
    <property type="entry name" value="DUF7580"/>
</dbReference>
<dbReference type="OrthoDB" id="1911848at2759"/>
<gene>
    <name evidence="2" type="ORF">FN846DRAFT_948942</name>
</gene>
<dbReference type="InterPro" id="IPR011009">
    <property type="entry name" value="Kinase-like_dom_sf"/>
</dbReference>
<dbReference type="AlphaFoldDB" id="A0A5J5EWJ8"/>
<keyword evidence="2" id="KW-0034">Amyloid</keyword>
<dbReference type="Gene3D" id="1.20.120.1020">
    <property type="entry name" value="Prion-inhibition and propagation, HeLo domain"/>
    <property type="match status" value="1"/>
</dbReference>
<dbReference type="Pfam" id="PF14479">
    <property type="entry name" value="HeLo"/>
    <property type="match status" value="1"/>
</dbReference>
<dbReference type="Proteomes" id="UP000326924">
    <property type="component" value="Unassembled WGS sequence"/>
</dbReference>
<evidence type="ECO:0000313" key="3">
    <source>
        <dbReference type="Proteomes" id="UP000326924"/>
    </source>
</evidence>
<protein>
    <submittedName>
        <fullName evidence="2">Prion-inhibition and propagation-domain-containing protein</fullName>
    </submittedName>
</protein>
<comment type="caution">
    <text evidence="2">The sequence shown here is derived from an EMBL/GenBank/DDBJ whole genome shotgun (WGS) entry which is preliminary data.</text>
</comment>
<evidence type="ECO:0000313" key="2">
    <source>
        <dbReference type="EMBL" id="KAA8906267.1"/>
    </source>
</evidence>
<dbReference type="InterPro" id="IPR038305">
    <property type="entry name" value="HeLo_sf"/>
</dbReference>
<dbReference type="GO" id="GO:0005524">
    <property type="term" value="F:ATP binding"/>
    <property type="evidence" value="ECO:0007669"/>
    <property type="project" value="InterPro"/>
</dbReference>
<proteinExistence type="predicted"/>
<dbReference type="InParanoid" id="A0A5J5EWJ8"/>
<accession>A0A5J5EWJ8</accession>
<dbReference type="PROSITE" id="PS50011">
    <property type="entry name" value="PROTEIN_KINASE_DOM"/>
    <property type="match status" value="1"/>
</dbReference>
<dbReference type="InterPro" id="IPR029498">
    <property type="entry name" value="HeLo_dom"/>
</dbReference>
<dbReference type="PANTHER" id="PTHR37542">
    <property type="entry name" value="HELO DOMAIN-CONTAINING PROTEIN-RELATED"/>
    <property type="match status" value="1"/>
</dbReference>
<organism evidence="2 3">
    <name type="scientific">Sphaerosporella brunnea</name>
    <dbReference type="NCBI Taxonomy" id="1250544"/>
    <lineage>
        <taxon>Eukaryota</taxon>
        <taxon>Fungi</taxon>
        <taxon>Dikarya</taxon>
        <taxon>Ascomycota</taxon>
        <taxon>Pezizomycotina</taxon>
        <taxon>Pezizomycetes</taxon>
        <taxon>Pezizales</taxon>
        <taxon>Pyronemataceae</taxon>
        <taxon>Sphaerosporella</taxon>
    </lineage>
</organism>
<dbReference type="InterPro" id="IPR000719">
    <property type="entry name" value="Prot_kinase_dom"/>
</dbReference>
<dbReference type="PANTHER" id="PTHR37542:SF1">
    <property type="entry name" value="PRION-INHIBITION AND PROPAGATION HELO DOMAIN-CONTAINING PROTEIN"/>
    <property type="match status" value="1"/>
</dbReference>